<comment type="caution">
    <text evidence="2">The sequence shown here is derived from an EMBL/GenBank/DDBJ whole genome shotgun (WGS) entry which is preliminary data.</text>
</comment>
<proteinExistence type="predicted"/>
<reference evidence="2 3" key="1">
    <citation type="submission" date="2024-08" db="EMBL/GenBank/DDBJ databases">
        <title>Gnathostoma spinigerum genome.</title>
        <authorList>
            <person name="Gonzalez-Bertolin B."/>
            <person name="Monzon S."/>
            <person name="Zaballos A."/>
            <person name="Jimenez P."/>
            <person name="Dekumyoy P."/>
            <person name="Varona S."/>
            <person name="Cuesta I."/>
            <person name="Sumanam S."/>
            <person name="Adisakwattana P."/>
            <person name="Gasser R.B."/>
            <person name="Hernandez-Gonzalez A."/>
            <person name="Young N.D."/>
            <person name="Perteguer M.J."/>
        </authorList>
    </citation>
    <scope>NUCLEOTIDE SEQUENCE [LARGE SCALE GENOMIC DNA]</scope>
    <source>
        <strain evidence="2">AL3</strain>
        <tissue evidence="2">Liver</tissue>
    </source>
</reference>
<gene>
    <name evidence="2" type="ORF">AB6A40_010517</name>
</gene>
<protein>
    <submittedName>
        <fullName evidence="2">Uncharacterized protein</fullName>
    </submittedName>
</protein>
<sequence>MYLIFYLSVISRINLKHKRIYEVLPVDSEAPSPAVTAASSGTTPNENATKTPDPMKTALVSSSHCIS</sequence>
<dbReference type="EMBL" id="JBGFUD010013875">
    <property type="protein sequence ID" value="MFH4983808.1"/>
    <property type="molecule type" value="Genomic_DNA"/>
</dbReference>
<feature type="compositionally biased region" description="Polar residues" evidence="1">
    <location>
        <begin position="37"/>
        <end position="50"/>
    </location>
</feature>
<name>A0ABD6EVH6_9BILA</name>
<dbReference type="AlphaFoldDB" id="A0ABD6EVH6"/>
<organism evidence="2 3">
    <name type="scientific">Gnathostoma spinigerum</name>
    <dbReference type="NCBI Taxonomy" id="75299"/>
    <lineage>
        <taxon>Eukaryota</taxon>
        <taxon>Metazoa</taxon>
        <taxon>Ecdysozoa</taxon>
        <taxon>Nematoda</taxon>
        <taxon>Chromadorea</taxon>
        <taxon>Rhabditida</taxon>
        <taxon>Spirurina</taxon>
        <taxon>Gnathostomatomorpha</taxon>
        <taxon>Gnathostomatoidea</taxon>
        <taxon>Gnathostomatidae</taxon>
        <taxon>Gnathostoma</taxon>
    </lineage>
</organism>
<accession>A0ABD6EVH6</accession>
<evidence type="ECO:0000313" key="2">
    <source>
        <dbReference type="EMBL" id="MFH4983808.1"/>
    </source>
</evidence>
<feature type="region of interest" description="Disordered" evidence="1">
    <location>
        <begin position="30"/>
        <end position="67"/>
    </location>
</feature>
<evidence type="ECO:0000256" key="1">
    <source>
        <dbReference type="SAM" id="MobiDB-lite"/>
    </source>
</evidence>
<evidence type="ECO:0000313" key="3">
    <source>
        <dbReference type="Proteomes" id="UP001608902"/>
    </source>
</evidence>
<dbReference type="Proteomes" id="UP001608902">
    <property type="component" value="Unassembled WGS sequence"/>
</dbReference>
<keyword evidence="3" id="KW-1185">Reference proteome</keyword>